<dbReference type="GO" id="GO:0004222">
    <property type="term" value="F:metalloendopeptidase activity"/>
    <property type="evidence" value="ECO:0007669"/>
    <property type="project" value="TreeGrafter"/>
</dbReference>
<dbReference type="STRING" id="551995.SAMN05192574_105317"/>
<protein>
    <submittedName>
        <fullName evidence="5">Antirestriction protein ArdC</fullName>
    </submittedName>
</protein>
<evidence type="ECO:0000256" key="1">
    <source>
        <dbReference type="SAM" id="MobiDB-lite"/>
    </source>
</evidence>
<accession>A0A1H8LZ47</accession>
<organism evidence="5 6">
    <name type="scientific">Mucilaginibacter gossypiicola</name>
    <dbReference type="NCBI Taxonomy" id="551995"/>
    <lineage>
        <taxon>Bacteria</taxon>
        <taxon>Pseudomonadati</taxon>
        <taxon>Bacteroidota</taxon>
        <taxon>Sphingobacteriia</taxon>
        <taxon>Sphingobacteriales</taxon>
        <taxon>Sphingobacteriaceae</taxon>
        <taxon>Mucilaginibacter</taxon>
    </lineage>
</organism>
<dbReference type="PANTHER" id="PTHR21666:SF270">
    <property type="entry name" value="MUREIN HYDROLASE ACTIVATOR ENVC"/>
    <property type="match status" value="1"/>
</dbReference>
<feature type="domain" description="Polyvalent protein metallopeptidase" evidence="4">
    <location>
        <begin position="302"/>
        <end position="426"/>
    </location>
</feature>
<evidence type="ECO:0000259" key="3">
    <source>
        <dbReference type="Pfam" id="PF08401"/>
    </source>
</evidence>
<dbReference type="CDD" id="cd12797">
    <property type="entry name" value="M23_peptidase"/>
    <property type="match status" value="1"/>
</dbReference>
<reference evidence="6" key="1">
    <citation type="submission" date="2016-10" db="EMBL/GenBank/DDBJ databases">
        <authorList>
            <person name="Varghese N."/>
            <person name="Submissions S."/>
        </authorList>
    </citation>
    <scope>NUCLEOTIDE SEQUENCE [LARGE SCALE GENOMIC DNA]</scope>
    <source>
        <strain evidence="6">Gh-48</strain>
    </source>
</reference>
<name>A0A1H8LZ47_9SPHI</name>
<dbReference type="InterPro" id="IPR016047">
    <property type="entry name" value="M23ase_b-sheet_dom"/>
</dbReference>
<dbReference type="Pfam" id="PF01551">
    <property type="entry name" value="Peptidase_M23"/>
    <property type="match status" value="1"/>
</dbReference>
<dbReference type="InterPro" id="IPR011055">
    <property type="entry name" value="Dup_hybrid_motif"/>
</dbReference>
<evidence type="ECO:0000259" key="4">
    <source>
        <dbReference type="Pfam" id="PF18818"/>
    </source>
</evidence>
<gene>
    <name evidence="5" type="ORF">SAMN05192574_105317</name>
</gene>
<dbReference type="InterPro" id="IPR041459">
    <property type="entry name" value="MPTase-PolyVal"/>
</dbReference>
<dbReference type="AlphaFoldDB" id="A0A1H8LZ47"/>
<evidence type="ECO:0000313" key="5">
    <source>
        <dbReference type="EMBL" id="SEO10424.1"/>
    </source>
</evidence>
<dbReference type="Pfam" id="PF08401">
    <property type="entry name" value="ArdcN"/>
    <property type="match status" value="1"/>
</dbReference>
<proteinExistence type="predicted"/>
<evidence type="ECO:0000259" key="2">
    <source>
        <dbReference type="Pfam" id="PF01551"/>
    </source>
</evidence>
<evidence type="ECO:0000313" key="6">
    <source>
        <dbReference type="Proteomes" id="UP000198942"/>
    </source>
</evidence>
<dbReference type="GO" id="GO:0003697">
    <property type="term" value="F:single-stranded DNA binding"/>
    <property type="evidence" value="ECO:0007669"/>
    <property type="project" value="InterPro"/>
</dbReference>
<dbReference type="Gene3D" id="2.70.70.10">
    <property type="entry name" value="Glucose Permease (Domain IIA)"/>
    <property type="match status" value="1"/>
</dbReference>
<feature type="domain" description="M23ase beta-sheet core" evidence="2">
    <location>
        <begin position="36"/>
        <end position="128"/>
    </location>
</feature>
<dbReference type="PANTHER" id="PTHR21666">
    <property type="entry name" value="PEPTIDASE-RELATED"/>
    <property type="match status" value="1"/>
</dbReference>
<dbReference type="EMBL" id="FOCL01000005">
    <property type="protein sequence ID" value="SEO10424.1"/>
    <property type="molecule type" value="Genomic_DNA"/>
</dbReference>
<feature type="domain" description="N-terminal" evidence="3">
    <location>
        <begin position="148"/>
        <end position="262"/>
    </location>
</feature>
<dbReference type="InterPro" id="IPR013610">
    <property type="entry name" value="ArdC_N"/>
</dbReference>
<dbReference type="RefSeq" id="WP_167668015.1">
    <property type="nucleotide sequence ID" value="NZ_FOCL01000005.1"/>
</dbReference>
<dbReference type="SUPFAM" id="SSF51261">
    <property type="entry name" value="Duplicated hybrid motif"/>
    <property type="match status" value="1"/>
</dbReference>
<feature type="region of interest" description="Disordered" evidence="1">
    <location>
        <begin position="439"/>
        <end position="458"/>
    </location>
</feature>
<dbReference type="Pfam" id="PF18818">
    <property type="entry name" value="MPTase-PolyVal"/>
    <property type="match status" value="1"/>
</dbReference>
<sequence length="532" mass="59417">MKVLLICSLISLPLKSLHLTSPFGYRIHPLNGRYALHAGIDLRARSDTVYAVLDGRVASTGYNTYLGRFIDIDHRGFNSGYGHLSQIFVVRDEVVKAGEPIGITGATGRTTGEHLHFFIRCGHRSVDPLKFLYQILIQHTMSKNFRQLPEIVAGKLSSELKNGTSFFQKPVKENGLPAYVTPVNPNSGKGYSALNAMNLAMRGYDDPRWMSAKDAGFTGCVVKEGAKGTMISFPKTTDIQAMRDFEGNKFTDEEGRTQVKVVEFERPQTANYFLFNASQINRIPPLEDYLKASDPEQLTPVEKAGKLIADSNAVIEHGGQEAYYDKVRDVIHLPEKEQFENETAYMQAAVLQLAHWSGHESRLNRPLEGKLGSMDAAREEFRAATAAVQIGAEIKLGHNIPLHATYAGTWAKMLKDDPFEISRVATDAQKISNLLLGVNQKREQEQEQGPEKKTEEKKAFAIDDEIPYKDTVYKVLELYKNKSVKVEDANGARNVFKKDDAVYSALLDAKYAEKQPEIELGEEQSQQAKIGR</sequence>
<feature type="compositionally biased region" description="Basic and acidic residues" evidence="1">
    <location>
        <begin position="440"/>
        <end position="458"/>
    </location>
</feature>
<dbReference type="InterPro" id="IPR050570">
    <property type="entry name" value="Cell_wall_metabolism_enzyme"/>
</dbReference>
<keyword evidence="6" id="KW-1185">Reference proteome</keyword>
<dbReference type="Proteomes" id="UP000198942">
    <property type="component" value="Unassembled WGS sequence"/>
</dbReference>